<protein>
    <submittedName>
        <fullName evidence="2">Uncharacterized protein</fullName>
    </submittedName>
</protein>
<keyword evidence="3" id="KW-1185">Reference proteome</keyword>
<reference evidence="2 3" key="1">
    <citation type="journal article" date="2007" name="Proc. Natl. Acad. Sci. U.S.A.">
        <title>The tiny eukaryote Ostreococcus provides genomic insights into the paradox of plankton speciation.</title>
        <authorList>
            <person name="Palenik B."/>
            <person name="Grimwood J."/>
            <person name="Aerts A."/>
            <person name="Rouze P."/>
            <person name="Salamov A."/>
            <person name="Putnam N."/>
            <person name="Dupont C."/>
            <person name="Jorgensen R."/>
            <person name="Derelle E."/>
            <person name="Rombauts S."/>
            <person name="Zhou K."/>
            <person name="Otillar R."/>
            <person name="Merchant S.S."/>
            <person name="Podell S."/>
            <person name="Gaasterland T."/>
            <person name="Napoli C."/>
            <person name="Gendler K."/>
            <person name="Manuell A."/>
            <person name="Tai V."/>
            <person name="Vallon O."/>
            <person name="Piganeau G."/>
            <person name="Jancek S."/>
            <person name="Heijde M."/>
            <person name="Jabbari K."/>
            <person name="Bowler C."/>
            <person name="Lohr M."/>
            <person name="Robbens S."/>
            <person name="Werner G."/>
            <person name="Dubchak I."/>
            <person name="Pazour G.J."/>
            <person name="Ren Q."/>
            <person name="Paulsen I."/>
            <person name="Delwiche C."/>
            <person name="Schmutz J."/>
            <person name="Rokhsar D."/>
            <person name="Van de Peer Y."/>
            <person name="Moreau H."/>
            <person name="Grigoriev I.V."/>
        </authorList>
    </citation>
    <scope>NUCLEOTIDE SEQUENCE [LARGE SCALE GENOMIC DNA]</scope>
    <source>
        <strain evidence="2 3">CCE9901</strain>
    </source>
</reference>
<dbReference type="EMBL" id="CP000589">
    <property type="protein sequence ID" value="ABO97784.1"/>
    <property type="molecule type" value="Genomic_DNA"/>
</dbReference>
<dbReference type="Proteomes" id="UP000001568">
    <property type="component" value="Chromosome 9"/>
</dbReference>
<organism evidence="2 3">
    <name type="scientific">Ostreococcus lucimarinus (strain CCE9901)</name>
    <dbReference type="NCBI Taxonomy" id="436017"/>
    <lineage>
        <taxon>Eukaryota</taxon>
        <taxon>Viridiplantae</taxon>
        <taxon>Chlorophyta</taxon>
        <taxon>Mamiellophyceae</taxon>
        <taxon>Mamiellales</taxon>
        <taxon>Bathycoccaceae</taxon>
        <taxon>Ostreococcus</taxon>
    </lineage>
</organism>
<dbReference type="GeneID" id="5003914"/>
<dbReference type="OrthoDB" id="10398752at2759"/>
<proteinExistence type="predicted"/>
<sequence length="77" mass="9026">MTADDKKLHTHGFWARFWFGKKHKHQPSAPLPGYINEMMNPEHHTGDSKNDLGEFIRRRSMDERCTPRTSASSEEEQ</sequence>
<dbReference type="HOGENOM" id="CLU_2642537_0_0_1"/>
<dbReference type="KEGG" id="olu:OSTLU_33365"/>
<evidence type="ECO:0000256" key="1">
    <source>
        <dbReference type="SAM" id="MobiDB-lite"/>
    </source>
</evidence>
<feature type="compositionally biased region" description="Basic and acidic residues" evidence="1">
    <location>
        <begin position="40"/>
        <end position="54"/>
    </location>
</feature>
<dbReference type="RefSeq" id="XP_001419491.1">
    <property type="nucleotide sequence ID" value="XM_001419454.1"/>
</dbReference>
<dbReference type="AlphaFoldDB" id="A4S288"/>
<evidence type="ECO:0000313" key="3">
    <source>
        <dbReference type="Proteomes" id="UP000001568"/>
    </source>
</evidence>
<accession>A4S288</accession>
<gene>
    <name evidence="2" type="ORF">OSTLU_33365</name>
</gene>
<name>A4S288_OSTLU</name>
<dbReference type="Gramene" id="ABO97784">
    <property type="protein sequence ID" value="ABO97784"/>
    <property type="gene ID" value="OSTLU_33365"/>
</dbReference>
<evidence type="ECO:0000313" key="2">
    <source>
        <dbReference type="EMBL" id="ABO97784.1"/>
    </source>
</evidence>
<feature type="region of interest" description="Disordered" evidence="1">
    <location>
        <begin position="23"/>
        <end position="54"/>
    </location>
</feature>